<organism evidence="1 2">
    <name type="scientific">Saccharibacillus kuerlensis</name>
    <dbReference type="NCBI Taxonomy" id="459527"/>
    <lineage>
        <taxon>Bacteria</taxon>
        <taxon>Bacillati</taxon>
        <taxon>Bacillota</taxon>
        <taxon>Bacilli</taxon>
        <taxon>Bacillales</taxon>
        <taxon>Paenibacillaceae</taxon>
        <taxon>Saccharibacillus</taxon>
    </lineage>
</organism>
<keyword evidence="2" id="KW-1185">Reference proteome</keyword>
<dbReference type="Proteomes" id="UP000606653">
    <property type="component" value="Unassembled WGS sequence"/>
</dbReference>
<protein>
    <submittedName>
        <fullName evidence="1">Uncharacterized protein</fullName>
    </submittedName>
</protein>
<reference evidence="2" key="1">
    <citation type="journal article" date="2019" name="Int. J. Syst. Evol. Microbiol.">
        <title>The Global Catalogue of Microorganisms (GCM) 10K type strain sequencing project: providing services to taxonomists for standard genome sequencing and annotation.</title>
        <authorList>
            <consortium name="The Broad Institute Genomics Platform"/>
            <consortium name="The Broad Institute Genome Sequencing Center for Infectious Disease"/>
            <person name="Wu L."/>
            <person name="Ma J."/>
        </authorList>
    </citation>
    <scope>NUCLEOTIDE SEQUENCE [LARGE SCALE GENOMIC DNA]</scope>
    <source>
        <strain evidence="2">CGMCC 1.6964</strain>
    </source>
</reference>
<comment type="caution">
    <text evidence="1">The sequence shown here is derived from an EMBL/GenBank/DDBJ whole genome shotgun (WGS) entry which is preliminary data.</text>
</comment>
<name>A0ABQ2KTX1_9BACL</name>
<evidence type="ECO:0000313" key="2">
    <source>
        <dbReference type="Proteomes" id="UP000606653"/>
    </source>
</evidence>
<gene>
    <name evidence="1" type="ORF">GCM10010969_04590</name>
</gene>
<sequence>MKRNRKMKRLLKEAYGRLFGRKGRQEQSVAAYLSQENERKSIQELWRGINEEWALSFMKARV</sequence>
<dbReference type="RefSeq" id="WP_018975393.1">
    <property type="nucleotide sequence ID" value="NZ_BMLN01000001.1"/>
</dbReference>
<proteinExistence type="predicted"/>
<accession>A0ABQ2KTX1</accession>
<evidence type="ECO:0000313" key="1">
    <source>
        <dbReference type="EMBL" id="GGN92263.1"/>
    </source>
</evidence>
<dbReference type="EMBL" id="BMLN01000001">
    <property type="protein sequence ID" value="GGN92263.1"/>
    <property type="molecule type" value="Genomic_DNA"/>
</dbReference>